<dbReference type="InterPro" id="IPR036282">
    <property type="entry name" value="Glutathione-S-Trfase_C_sf"/>
</dbReference>
<dbReference type="SUPFAM" id="SSF47616">
    <property type="entry name" value="GST C-terminal domain-like"/>
    <property type="match status" value="1"/>
</dbReference>
<dbReference type="InterPro" id="IPR004045">
    <property type="entry name" value="Glutathione_S-Trfase_N"/>
</dbReference>
<dbReference type="PROSITE" id="PS50404">
    <property type="entry name" value="GST_NTER"/>
    <property type="match status" value="1"/>
</dbReference>
<organism evidence="2">
    <name type="scientific">Paraconexibacter sp. AEG42_29</name>
    <dbReference type="NCBI Taxonomy" id="2997339"/>
    <lineage>
        <taxon>Bacteria</taxon>
        <taxon>Bacillati</taxon>
        <taxon>Actinomycetota</taxon>
        <taxon>Thermoleophilia</taxon>
        <taxon>Solirubrobacterales</taxon>
        <taxon>Paraconexibacteraceae</taxon>
        <taxon>Paraconexibacter</taxon>
    </lineage>
</organism>
<feature type="domain" description="GST N-terminal" evidence="1">
    <location>
        <begin position="1"/>
        <end position="80"/>
    </location>
</feature>
<dbReference type="SUPFAM" id="SSF52833">
    <property type="entry name" value="Thioredoxin-like"/>
    <property type="match status" value="1"/>
</dbReference>
<dbReference type="Gene3D" id="1.20.1050.10">
    <property type="match status" value="1"/>
</dbReference>
<dbReference type="KEGG" id="parq:DSM112329_01637"/>
<dbReference type="Pfam" id="PF13417">
    <property type="entry name" value="GST_N_3"/>
    <property type="match status" value="1"/>
</dbReference>
<evidence type="ECO:0000259" key="1">
    <source>
        <dbReference type="PROSITE" id="PS50404"/>
    </source>
</evidence>
<accession>A0AAU7AT72</accession>
<reference evidence="2" key="1">
    <citation type="submission" date="2022-12" db="EMBL/GenBank/DDBJ databases">
        <title>Paraconexibacter alkalitolerans sp. nov. and Baekduia alba sp. nov., isolated from soil and emended description of the genera Paraconexibacter (Chun et al., 2020) and Baekduia (An et al., 2020).</title>
        <authorList>
            <person name="Vieira S."/>
            <person name="Huber K.J."/>
            <person name="Geppert A."/>
            <person name="Wolf J."/>
            <person name="Neumann-Schaal M."/>
            <person name="Muesken M."/>
            <person name="Overmann J."/>
        </authorList>
    </citation>
    <scope>NUCLEOTIDE SEQUENCE</scope>
    <source>
        <strain evidence="2">AEG42_29</strain>
    </source>
</reference>
<proteinExistence type="predicted"/>
<protein>
    <recommendedName>
        <fullName evidence="1">GST N-terminal domain-containing protein</fullName>
    </recommendedName>
</protein>
<dbReference type="Gene3D" id="3.40.30.10">
    <property type="entry name" value="Glutaredoxin"/>
    <property type="match status" value="1"/>
</dbReference>
<sequence length="239" mass="25598">MDATLYGIPMSHPVITARLALAHKRVHVDERTLLAGAHPLLLAARGFRPTTVPALRIDGQRVQGTLAICQALERLVPSPPLYPADPQVRADVEAAERWGEQVLQPVPRRLIRRTLVISGSQRRWFAETAMPLPAPGLVAAALAPTARGFAALVRSSRASTVADLDALDRHLDHVDALIAAGTIGGAERNAADCQIAPSVRMLLAFADLHDRVAAHAPAAELALRLVPDYPDIPAALVDR</sequence>
<name>A0AAU7AT72_9ACTN</name>
<dbReference type="RefSeq" id="WP_354701324.1">
    <property type="nucleotide sequence ID" value="NZ_CP114014.1"/>
</dbReference>
<evidence type="ECO:0000313" key="2">
    <source>
        <dbReference type="EMBL" id="XAY04799.1"/>
    </source>
</evidence>
<dbReference type="AlphaFoldDB" id="A0AAU7AT72"/>
<gene>
    <name evidence="2" type="ORF">DSM112329_01637</name>
</gene>
<dbReference type="InterPro" id="IPR036249">
    <property type="entry name" value="Thioredoxin-like_sf"/>
</dbReference>
<dbReference type="EMBL" id="CP114014">
    <property type="protein sequence ID" value="XAY04799.1"/>
    <property type="molecule type" value="Genomic_DNA"/>
</dbReference>
<dbReference type="CDD" id="cd00570">
    <property type="entry name" value="GST_N_family"/>
    <property type="match status" value="1"/>
</dbReference>